<accession>A0A1I3XW07</accession>
<dbReference type="PANTHER" id="PTHR21013:SF10">
    <property type="entry name" value="ATP SYNTHASE MITOCHONDRIAL F1 COMPLEX ASSEMBLY FACTOR 2"/>
    <property type="match status" value="1"/>
</dbReference>
<evidence type="ECO:0000313" key="5">
    <source>
        <dbReference type="EMBL" id="SFK23714.1"/>
    </source>
</evidence>
<feature type="region of interest" description="Disordered" evidence="4">
    <location>
        <begin position="1"/>
        <end position="46"/>
    </location>
</feature>
<dbReference type="InterPro" id="IPR023335">
    <property type="entry name" value="ATP12_ortho_dom_sf"/>
</dbReference>
<sequence>MSPKVSGEKIPDGAAPSGAAPSEKPVSEKPVSEVGEASRLPPIDPVAMARRDLNGGLPKRFYKEAAAQEQDGAYAVLLDGKGARTPARNKLALPTLAAAKAVAEEWSAQEEFINPRNMPLTRLVNSAIDGVAAEIEPTVAEIARYAGSDLVCYRAGEPEALVRAQSAAFDPALAFARKTLGALFICTEGVVHVEQPEAARRAVLDAVKAIGADPASGPFALAALHVMTTLTGSALLALAVAHGELSAREAWVAAHVDEDYQMKLWGADDEALGRRARRWSEMQAAAQLLECVREPD</sequence>
<keyword evidence="3" id="KW-0143">Chaperone</keyword>
<keyword evidence="2" id="KW-0809">Transit peptide</keyword>
<reference evidence="5 6" key="1">
    <citation type="submission" date="2016-10" db="EMBL/GenBank/DDBJ databases">
        <authorList>
            <person name="de Groot N.N."/>
        </authorList>
    </citation>
    <scope>NUCLEOTIDE SEQUENCE [LARGE SCALE GENOMIC DNA]</scope>
    <source>
        <strain evidence="5 6">NE2</strain>
    </source>
</reference>
<comment type="similarity">
    <text evidence="1">Belongs to the ATP12 family.</text>
</comment>
<dbReference type="Proteomes" id="UP000198755">
    <property type="component" value="Unassembled WGS sequence"/>
</dbReference>
<dbReference type="PANTHER" id="PTHR21013">
    <property type="entry name" value="ATP SYNTHASE MITOCHONDRIAL F1 COMPLEX ASSEMBLY FACTOR 2/ATP12 PROTEIN, MITOCHONDRIAL PRECURSOR"/>
    <property type="match status" value="1"/>
</dbReference>
<dbReference type="GO" id="GO:0043461">
    <property type="term" value="P:proton-transporting ATP synthase complex assembly"/>
    <property type="evidence" value="ECO:0007669"/>
    <property type="project" value="InterPro"/>
</dbReference>
<dbReference type="EMBL" id="FOSN01000004">
    <property type="protein sequence ID" value="SFK23714.1"/>
    <property type="molecule type" value="Genomic_DNA"/>
</dbReference>
<organism evidence="5 6">
    <name type="scientific">Methylocapsa palsarum</name>
    <dbReference type="NCBI Taxonomy" id="1612308"/>
    <lineage>
        <taxon>Bacteria</taxon>
        <taxon>Pseudomonadati</taxon>
        <taxon>Pseudomonadota</taxon>
        <taxon>Alphaproteobacteria</taxon>
        <taxon>Hyphomicrobiales</taxon>
        <taxon>Beijerinckiaceae</taxon>
        <taxon>Methylocapsa</taxon>
    </lineage>
</organism>
<feature type="compositionally biased region" description="Low complexity" evidence="4">
    <location>
        <begin position="13"/>
        <end position="22"/>
    </location>
</feature>
<dbReference type="Gene3D" id="1.10.3580.10">
    <property type="entry name" value="ATP12 ATPase"/>
    <property type="match status" value="1"/>
</dbReference>
<evidence type="ECO:0000256" key="3">
    <source>
        <dbReference type="ARBA" id="ARBA00023186"/>
    </source>
</evidence>
<dbReference type="Gene3D" id="3.30.2180.10">
    <property type="entry name" value="ATP12-like"/>
    <property type="match status" value="1"/>
</dbReference>
<name>A0A1I3XW07_9HYPH</name>
<dbReference type="RefSeq" id="WP_091680055.1">
    <property type="nucleotide sequence ID" value="NZ_FOSN01000004.1"/>
</dbReference>
<evidence type="ECO:0000256" key="4">
    <source>
        <dbReference type="SAM" id="MobiDB-lite"/>
    </source>
</evidence>
<dbReference type="Pfam" id="PF07542">
    <property type="entry name" value="ATP12"/>
    <property type="match status" value="1"/>
</dbReference>
<proteinExistence type="inferred from homology"/>
<feature type="compositionally biased region" description="Basic and acidic residues" evidence="4">
    <location>
        <begin position="1"/>
        <end position="11"/>
    </location>
</feature>
<dbReference type="AlphaFoldDB" id="A0A1I3XW07"/>
<evidence type="ECO:0000256" key="1">
    <source>
        <dbReference type="ARBA" id="ARBA00008231"/>
    </source>
</evidence>
<dbReference type="SUPFAM" id="SSF160909">
    <property type="entry name" value="ATP12-like"/>
    <property type="match status" value="1"/>
</dbReference>
<gene>
    <name evidence="5" type="ORF">SAMN05444581_104125</name>
</gene>
<evidence type="ECO:0000313" key="6">
    <source>
        <dbReference type="Proteomes" id="UP000198755"/>
    </source>
</evidence>
<protein>
    <submittedName>
        <fullName evidence="5">Chaperone required for the assembly of the F1-ATPase</fullName>
    </submittedName>
</protein>
<dbReference type="STRING" id="1612308.SAMN05444581_104125"/>
<evidence type="ECO:0000256" key="2">
    <source>
        <dbReference type="ARBA" id="ARBA00022946"/>
    </source>
</evidence>
<dbReference type="OrthoDB" id="9797825at2"/>
<dbReference type="InterPro" id="IPR011419">
    <property type="entry name" value="ATP12_ATP_synth-F1-assembly"/>
</dbReference>
<dbReference type="InterPro" id="IPR042272">
    <property type="entry name" value="ATP12_ATP_synth-F1-assembly_N"/>
</dbReference>
<keyword evidence="6" id="KW-1185">Reference proteome</keyword>